<feature type="transmembrane region" description="Helical" evidence="1">
    <location>
        <begin position="347"/>
        <end position="377"/>
    </location>
</feature>
<feature type="transmembrane region" description="Helical" evidence="1">
    <location>
        <begin position="36"/>
        <end position="56"/>
    </location>
</feature>
<dbReference type="PANTHER" id="PTHR30354:SF25">
    <property type="entry name" value="INNER MEMBRANE PERMEASE YGBN"/>
    <property type="match status" value="1"/>
</dbReference>
<keyword evidence="3" id="KW-1185">Reference proteome</keyword>
<dbReference type="Proteomes" id="UP000018890">
    <property type="component" value="Unassembled WGS sequence"/>
</dbReference>
<dbReference type="Pfam" id="PF02447">
    <property type="entry name" value="GntP_permease"/>
    <property type="match status" value="1"/>
</dbReference>
<feature type="transmembrane region" description="Helical" evidence="1">
    <location>
        <begin position="389"/>
        <end position="407"/>
    </location>
</feature>
<gene>
    <name evidence="2" type="ORF">JCM9140_4763</name>
</gene>
<evidence type="ECO:0000256" key="1">
    <source>
        <dbReference type="SAM" id="Phobius"/>
    </source>
</evidence>
<dbReference type="GO" id="GO:0005886">
    <property type="term" value="C:plasma membrane"/>
    <property type="evidence" value="ECO:0007669"/>
    <property type="project" value="TreeGrafter"/>
</dbReference>
<feature type="transmembrane region" description="Helical" evidence="1">
    <location>
        <begin position="107"/>
        <end position="134"/>
    </location>
</feature>
<dbReference type="AlphaFoldDB" id="W4QAX3"/>
<organism evidence="2 3">
    <name type="scientific">Halalkalibacter wakoensis JCM 9140</name>
    <dbReference type="NCBI Taxonomy" id="1236970"/>
    <lineage>
        <taxon>Bacteria</taxon>
        <taxon>Bacillati</taxon>
        <taxon>Bacillota</taxon>
        <taxon>Bacilli</taxon>
        <taxon>Bacillales</taxon>
        <taxon>Bacillaceae</taxon>
        <taxon>Halalkalibacter</taxon>
    </lineage>
</organism>
<sequence length="452" mass="47534">MDANFIADPTRLVIVALLGLALLLFLIIRLKLHSLIAILVTAAFIGFGSGMPASLVLDAFSTGVTNTLGSIALIVGLGAMFGGLLAATGAADVLANTLIAKFGTQKASIAIGITSLLVGVPVFYDAAFIILLPLVFQVALRTNKSVLTYVIPMVAGIGLSQMIAPTPGPIIISGQLEANLGLMTFLSIFVVIPSWIISGYFFGKILGKRIYVPVPDTFANKESENKGETASFKTILLIIIIPILLILLNTGSSMIDSESAAGFKAFAAFVGEPFVALTIANLIAIYVLGIRRGFKGEEIEKIMTKALNPVAIIVLVTAGGGVLRYMLDYSGTATLIGEFVSSMNLPIIVVAFVTAVALRVSVGSAVVSMTMTAGVLASLPQIAELSPSYLALVGLAVINGATSFSHVNDSGFWMFKEFLGLDLKTTFKTWTFYTGVASIVAFTFILIISIFV</sequence>
<dbReference type="RefSeq" id="WP_034751440.1">
    <property type="nucleotide sequence ID" value="NZ_BAUT01000117.1"/>
</dbReference>
<name>W4QAX3_9BACI</name>
<dbReference type="STRING" id="1236970.JCM9140_4763"/>
<feature type="transmembrane region" description="Helical" evidence="1">
    <location>
        <begin position="306"/>
        <end position="327"/>
    </location>
</feature>
<dbReference type="NCBIfam" id="TIGR00791">
    <property type="entry name" value="gntP"/>
    <property type="match status" value="1"/>
</dbReference>
<protein>
    <submittedName>
        <fullName evidence="2">Low-affinity gluconate/H+ symporter GntU</fullName>
    </submittedName>
</protein>
<dbReference type="PIRSF" id="PIRSF002746">
    <property type="entry name" value="Gluconate_transporter"/>
    <property type="match status" value="1"/>
</dbReference>
<feature type="transmembrane region" description="Helical" evidence="1">
    <location>
        <begin position="235"/>
        <end position="255"/>
    </location>
</feature>
<feature type="transmembrane region" description="Helical" evidence="1">
    <location>
        <begin position="184"/>
        <end position="203"/>
    </location>
</feature>
<feature type="transmembrane region" description="Helical" evidence="1">
    <location>
        <begin position="146"/>
        <end position="164"/>
    </location>
</feature>
<comment type="caution">
    <text evidence="2">The sequence shown here is derived from an EMBL/GenBank/DDBJ whole genome shotgun (WGS) entry which is preliminary data.</text>
</comment>
<dbReference type="PANTHER" id="PTHR30354">
    <property type="entry name" value="GNT FAMILY GLUCONATE TRANSPORTER"/>
    <property type="match status" value="1"/>
</dbReference>
<dbReference type="OrthoDB" id="9787129at2"/>
<feature type="transmembrane region" description="Helical" evidence="1">
    <location>
        <begin position="68"/>
        <end position="87"/>
    </location>
</feature>
<keyword evidence="1" id="KW-1133">Transmembrane helix</keyword>
<reference evidence="2" key="1">
    <citation type="journal article" date="2014" name="Genome Announc.">
        <title>Draft Genome Sequences of Three Alkaliphilic Bacillus Strains, Bacillus wakoensis JCM 9140T, Bacillus akibai JCM 9157T, and Bacillus hemicellulosilyticus JCM 9152T.</title>
        <authorList>
            <person name="Yuki M."/>
            <person name="Oshima K."/>
            <person name="Suda W."/>
            <person name="Oshida Y."/>
            <person name="Kitamura K."/>
            <person name="Iida T."/>
            <person name="Hattori M."/>
            <person name="Ohkuma M."/>
        </authorList>
    </citation>
    <scope>NUCLEOTIDE SEQUENCE [LARGE SCALE GENOMIC DNA]</scope>
    <source>
        <strain evidence="2">JCM 9140</strain>
    </source>
</reference>
<evidence type="ECO:0000313" key="3">
    <source>
        <dbReference type="Proteomes" id="UP000018890"/>
    </source>
</evidence>
<feature type="transmembrane region" description="Helical" evidence="1">
    <location>
        <begin position="12"/>
        <end position="30"/>
    </location>
</feature>
<keyword evidence="1" id="KW-0812">Transmembrane</keyword>
<dbReference type="InterPro" id="IPR003474">
    <property type="entry name" value="Glcn_transporter"/>
</dbReference>
<proteinExistence type="predicted"/>
<feature type="transmembrane region" description="Helical" evidence="1">
    <location>
        <begin position="427"/>
        <end position="451"/>
    </location>
</feature>
<dbReference type="EMBL" id="BAUT01000117">
    <property type="protein sequence ID" value="GAE28519.1"/>
    <property type="molecule type" value="Genomic_DNA"/>
</dbReference>
<keyword evidence="1" id="KW-0472">Membrane</keyword>
<dbReference type="GO" id="GO:0015128">
    <property type="term" value="F:gluconate transmembrane transporter activity"/>
    <property type="evidence" value="ECO:0007669"/>
    <property type="project" value="InterPro"/>
</dbReference>
<accession>W4QAX3</accession>
<evidence type="ECO:0000313" key="2">
    <source>
        <dbReference type="EMBL" id="GAE28519.1"/>
    </source>
</evidence>
<feature type="transmembrane region" description="Helical" evidence="1">
    <location>
        <begin position="275"/>
        <end position="294"/>
    </location>
</feature>